<keyword evidence="4" id="KW-1185">Reference proteome</keyword>
<reference evidence="3" key="1">
    <citation type="journal article" date="2020" name="Stud. Mycol.">
        <title>101 Dothideomycetes genomes: a test case for predicting lifestyles and emergence of pathogens.</title>
        <authorList>
            <person name="Haridas S."/>
            <person name="Albert R."/>
            <person name="Binder M."/>
            <person name="Bloem J."/>
            <person name="Labutti K."/>
            <person name="Salamov A."/>
            <person name="Andreopoulos B."/>
            <person name="Baker S."/>
            <person name="Barry K."/>
            <person name="Bills G."/>
            <person name="Bluhm B."/>
            <person name="Cannon C."/>
            <person name="Castanera R."/>
            <person name="Culley D."/>
            <person name="Daum C."/>
            <person name="Ezra D."/>
            <person name="Gonzalez J."/>
            <person name="Henrissat B."/>
            <person name="Kuo A."/>
            <person name="Liang C."/>
            <person name="Lipzen A."/>
            <person name="Lutzoni F."/>
            <person name="Magnuson J."/>
            <person name="Mondo S."/>
            <person name="Nolan M."/>
            <person name="Ohm R."/>
            <person name="Pangilinan J."/>
            <person name="Park H.-J."/>
            <person name="Ramirez L."/>
            <person name="Alfaro M."/>
            <person name="Sun H."/>
            <person name="Tritt A."/>
            <person name="Yoshinaga Y."/>
            <person name="Zwiers L.-H."/>
            <person name="Turgeon B."/>
            <person name="Goodwin S."/>
            <person name="Spatafora J."/>
            <person name="Crous P."/>
            <person name="Grigoriev I."/>
        </authorList>
    </citation>
    <scope>NUCLEOTIDE SEQUENCE</scope>
    <source>
        <strain evidence="3">CBS 116005</strain>
    </source>
</reference>
<name>A0A6G1L7X4_9PEZI</name>
<evidence type="ECO:0000259" key="2">
    <source>
        <dbReference type="Pfam" id="PF20233"/>
    </source>
</evidence>
<evidence type="ECO:0000313" key="3">
    <source>
        <dbReference type="EMBL" id="KAF2768344.1"/>
    </source>
</evidence>
<feature type="domain" description="DUF6590" evidence="2">
    <location>
        <begin position="26"/>
        <end position="151"/>
    </location>
</feature>
<evidence type="ECO:0000313" key="4">
    <source>
        <dbReference type="Proteomes" id="UP000799436"/>
    </source>
</evidence>
<dbReference type="InterPro" id="IPR046497">
    <property type="entry name" value="DUF6590"/>
</dbReference>
<feature type="compositionally biased region" description="Polar residues" evidence="1">
    <location>
        <begin position="164"/>
        <end position="188"/>
    </location>
</feature>
<dbReference type="AlphaFoldDB" id="A0A6G1L7X4"/>
<gene>
    <name evidence="3" type="ORF">EJ03DRAFT_121715</name>
</gene>
<feature type="compositionally biased region" description="Polar residues" evidence="1">
    <location>
        <begin position="198"/>
        <end position="210"/>
    </location>
</feature>
<sequence length="267" mass="29323">MLLAPPPSRASALTTITALQGYVGGTRKRRFVIIQESRNDGRFSALPIITGFHNGAPRGVAKPGLIRENYSVIYTGRIAPNPTPEEAPRPLSGGGAEPGMLPNPIRVDTYAPTDALDPMSRLNYGSPHTFDRNINIRWFGRVHPDSMQHLIYQHRLVASRDAASGQQDARNTAARTISRQDPGSSNTAARRESRQDPGPNSSASPQSDAISEQELDAWLAQINATARQNNRAAVQLTPQQRAGVLASAQVRARFYQTLLQNWSRRRE</sequence>
<feature type="region of interest" description="Disordered" evidence="1">
    <location>
        <begin position="81"/>
        <end position="103"/>
    </location>
</feature>
<feature type="region of interest" description="Disordered" evidence="1">
    <location>
        <begin position="162"/>
        <end position="211"/>
    </location>
</feature>
<protein>
    <recommendedName>
        <fullName evidence="2">DUF6590 domain-containing protein</fullName>
    </recommendedName>
</protein>
<dbReference type="OrthoDB" id="3650189at2759"/>
<dbReference type="Proteomes" id="UP000799436">
    <property type="component" value="Unassembled WGS sequence"/>
</dbReference>
<organism evidence="3 4">
    <name type="scientific">Teratosphaeria nubilosa</name>
    <dbReference type="NCBI Taxonomy" id="161662"/>
    <lineage>
        <taxon>Eukaryota</taxon>
        <taxon>Fungi</taxon>
        <taxon>Dikarya</taxon>
        <taxon>Ascomycota</taxon>
        <taxon>Pezizomycotina</taxon>
        <taxon>Dothideomycetes</taxon>
        <taxon>Dothideomycetidae</taxon>
        <taxon>Mycosphaerellales</taxon>
        <taxon>Teratosphaeriaceae</taxon>
        <taxon>Teratosphaeria</taxon>
    </lineage>
</organism>
<accession>A0A6G1L7X4</accession>
<dbReference type="Pfam" id="PF20233">
    <property type="entry name" value="DUF6590"/>
    <property type="match status" value="1"/>
</dbReference>
<evidence type="ECO:0000256" key="1">
    <source>
        <dbReference type="SAM" id="MobiDB-lite"/>
    </source>
</evidence>
<proteinExistence type="predicted"/>
<dbReference type="EMBL" id="ML995845">
    <property type="protein sequence ID" value="KAF2768344.1"/>
    <property type="molecule type" value="Genomic_DNA"/>
</dbReference>